<evidence type="ECO:0000256" key="1">
    <source>
        <dbReference type="SAM" id="MobiDB-lite"/>
    </source>
</evidence>
<dbReference type="PANTHER" id="PTHR37826">
    <property type="entry name" value="FLOTILLIN BAND_7_5 DOMAIN PROTEIN"/>
    <property type="match status" value="1"/>
</dbReference>
<proteinExistence type="predicted"/>
<evidence type="ECO:0000313" key="3">
    <source>
        <dbReference type="EMBL" id="NQE33911.1"/>
    </source>
</evidence>
<evidence type="ECO:0000313" key="4">
    <source>
        <dbReference type="Proteomes" id="UP000702425"/>
    </source>
</evidence>
<dbReference type="EMBL" id="SRRZ01000022">
    <property type="protein sequence ID" value="NQE33911.1"/>
    <property type="molecule type" value="Genomic_DNA"/>
</dbReference>
<feature type="compositionally biased region" description="Pro residues" evidence="1">
    <location>
        <begin position="394"/>
        <end position="435"/>
    </location>
</feature>
<comment type="caution">
    <text evidence="3">The sequence shown here is derived from an EMBL/GenBank/DDBJ whole genome shotgun (WGS) entry which is preliminary data.</text>
</comment>
<feature type="transmembrane region" description="Helical" evidence="2">
    <location>
        <begin position="345"/>
        <end position="366"/>
    </location>
</feature>
<gene>
    <name evidence="3" type="ORF">E5S67_01634</name>
</gene>
<dbReference type="Proteomes" id="UP000702425">
    <property type="component" value="Unassembled WGS sequence"/>
</dbReference>
<protein>
    <recommendedName>
        <fullName evidence="5">Primosomal protein N' (Replication factor Y)-superfamily II helicase</fullName>
    </recommendedName>
</protein>
<sequence length="435" mass="48683">MNTSEPAVKRFPCPSCGAYLEFNPQAGKLKCAYCGWEDAIPQTAEEVKENSYEQYLQFDETTLTTLSTTALEVKCNDCGASVTFEPPKVAGQCPFCASPIVTQPEKASPSLHPEGIVPFEVTDKQARESIQKWLSNRWFAPSALKSLAQQEKIQGVYLPFWTYDTYTVSYYQGSRGEHYYVTETYTETNSQGETETKTREVQHTRWWPASGRVDRSFDDILIPATTSVDRRRLDALEPWHLKESLRAYNSSYLAGFEAQRSQVSLTQGFESAKNVMAGTIRYDVCRDIGGDEQQVHSISTDYNAITFKHILLPVWLCAYRYQNQRYQVMVNARTAEVQGERPYSVWKITAAVLSGVVLAGVMYLLFTGNWRYIRVPGLPQPQPQSTSLPVPHQSLPPVPIPSTAPPSQKLPPAPVPSTAPVPNKKLPPAPIPSTL</sequence>
<name>A0ABX2CU29_9CYAN</name>
<reference evidence="3 4" key="1">
    <citation type="journal article" date="2020" name="Sci. Rep.">
        <title>A novel cyanobacterial geosmin producer, revising GeoA distribution and dispersion patterns in Bacteria.</title>
        <authorList>
            <person name="Churro C."/>
            <person name="Semedo-Aguiar A.P."/>
            <person name="Silva A.D."/>
            <person name="Pereira-Leal J.B."/>
            <person name="Leite R.B."/>
        </authorList>
    </citation>
    <scope>NUCLEOTIDE SEQUENCE [LARGE SCALE GENOMIC DNA]</scope>
    <source>
        <strain evidence="3 4">IPMA8</strain>
    </source>
</reference>
<dbReference type="PANTHER" id="PTHR37826:SF3">
    <property type="entry name" value="J DOMAIN-CONTAINING PROTEIN"/>
    <property type="match status" value="1"/>
</dbReference>
<organism evidence="3 4">
    <name type="scientific">Microcoleus asticus IPMA8</name>
    <dbReference type="NCBI Taxonomy" id="2563858"/>
    <lineage>
        <taxon>Bacteria</taxon>
        <taxon>Bacillati</taxon>
        <taxon>Cyanobacteriota</taxon>
        <taxon>Cyanophyceae</taxon>
        <taxon>Oscillatoriophycideae</taxon>
        <taxon>Oscillatoriales</taxon>
        <taxon>Microcoleaceae</taxon>
        <taxon>Microcoleus</taxon>
        <taxon>Microcoleus asticus</taxon>
    </lineage>
</organism>
<evidence type="ECO:0000256" key="2">
    <source>
        <dbReference type="SAM" id="Phobius"/>
    </source>
</evidence>
<accession>A0ABX2CU29</accession>
<keyword evidence="2" id="KW-0812">Transmembrane</keyword>
<feature type="region of interest" description="Disordered" evidence="1">
    <location>
        <begin position="381"/>
        <end position="435"/>
    </location>
</feature>
<keyword evidence="2" id="KW-1133">Transmembrane helix</keyword>
<keyword evidence="2" id="KW-0472">Membrane</keyword>
<dbReference type="Gene3D" id="2.20.28.30">
    <property type="entry name" value="RNA polymerase ii, chain L"/>
    <property type="match status" value="1"/>
</dbReference>
<keyword evidence="4" id="KW-1185">Reference proteome</keyword>
<evidence type="ECO:0008006" key="5">
    <source>
        <dbReference type="Google" id="ProtNLM"/>
    </source>
</evidence>
<dbReference type="RefSeq" id="WP_172186573.1">
    <property type="nucleotide sequence ID" value="NZ_CAWPPK010000135.1"/>
</dbReference>